<comment type="catalytic activity">
    <reaction evidence="1">
        <text>GDP-alpha-D-glucose + phosphate = alpha-D-glucose 1-phosphate + GDP + H(+)</text>
        <dbReference type="Rhea" id="RHEA:30387"/>
        <dbReference type="ChEBI" id="CHEBI:15378"/>
        <dbReference type="ChEBI" id="CHEBI:43474"/>
        <dbReference type="ChEBI" id="CHEBI:58189"/>
        <dbReference type="ChEBI" id="CHEBI:58601"/>
        <dbReference type="ChEBI" id="CHEBI:62230"/>
        <dbReference type="EC" id="2.7.7.78"/>
    </reaction>
</comment>
<dbReference type="GO" id="GO:0016787">
    <property type="term" value="F:hydrolase activity"/>
    <property type="evidence" value="ECO:0007669"/>
    <property type="project" value="UniProtKB-KW"/>
</dbReference>
<dbReference type="OrthoDB" id="417175at2759"/>
<accession>A0A0N5D8J4</accession>
<dbReference type="STRING" id="103827.A0A0N5D8J4"/>
<evidence type="ECO:0000313" key="15">
    <source>
        <dbReference type="EMBL" id="VDN07047.1"/>
    </source>
</evidence>
<evidence type="ECO:0000256" key="11">
    <source>
        <dbReference type="ARBA" id="ARBA00022741"/>
    </source>
</evidence>
<dbReference type="PANTHER" id="PTHR20884:SF8">
    <property type="entry name" value="GDP-D-GLUCOSE PHOSPHORYLASE 1"/>
    <property type="match status" value="1"/>
</dbReference>
<dbReference type="GO" id="GO:0005737">
    <property type="term" value="C:cytoplasm"/>
    <property type="evidence" value="ECO:0007669"/>
    <property type="project" value="UniProtKB-SubCell"/>
</dbReference>
<dbReference type="Pfam" id="PF26216">
    <property type="entry name" value="GDPGP1_C"/>
    <property type="match status" value="1"/>
</dbReference>
<reference evidence="17" key="1">
    <citation type="submission" date="2017-02" db="UniProtKB">
        <authorList>
            <consortium name="WormBaseParasite"/>
        </authorList>
    </citation>
    <scope>IDENTIFICATION</scope>
</reference>
<evidence type="ECO:0000259" key="14">
    <source>
        <dbReference type="Pfam" id="PF26217"/>
    </source>
</evidence>
<dbReference type="WBParaSite" id="TCLT_0000942801-mRNA-1">
    <property type="protein sequence ID" value="TCLT_0000942801-mRNA-1"/>
    <property type="gene ID" value="TCLT_0000942801"/>
</dbReference>
<reference evidence="15 16" key="2">
    <citation type="submission" date="2018-11" db="EMBL/GenBank/DDBJ databases">
        <authorList>
            <consortium name="Pathogen Informatics"/>
        </authorList>
    </citation>
    <scope>NUCLEOTIDE SEQUENCE [LARGE SCALE GENOMIC DNA]</scope>
</reference>
<keyword evidence="11" id="KW-0547">Nucleotide-binding</keyword>
<evidence type="ECO:0000256" key="7">
    <source>
        <dbReference type="ARBA" id="ARBA00022490"/>
    </source>
</evidence>
<dbReference type="InterPro" id="IPR026506">
    <property type="entry name" value="GDPGP"/>
</dbReference>
<comment type="similarity">
    <text evidence="4">Belongs to the GDPGP1 family.</text>
</comment>
<dbReference type="GO" id="GO:0000166">
    <property type="term" value="F:nucleotide binding"/>
    <property type="evidence" value="ECO:0007669"/>
    <property type="project" value="UniProtKB-KW"/>
</dbReference>
<evidence type="ECO:0000256" key="5">
    <source>
        <dbReference type="ARBA" id="ARBA00012507"/>
    </source>
</evidence>
<evidence type="ECO:0000256" key="4">
    <source>
        <dbReference type="ARBA" id="ARBA00006451"/>
    </source>
</evidence>
<sequence length="432" mass="49482">MNNKVVSLGISPKTQPSRTAVEVLAGKKCISSVPLFSYSALDFIFDLRNPGPHNDENRSEFEDMLLAKWEEAEKCKLLNYGLNTMYKLLEGDFNLSVQLNVERGEMRRKPTHFRAVQECFCNLRWNFMKLKEKEVLFYLRRKGSSVGHHAVAVNAAPLIRGHSLLLPNIDHPTPQVLSETAVRLATDTMLLSKNNSFHVLFNSLLACASVNHLHLHLLTWPYDSDLINRRCEHIFDNMYVIKRPIWFAYAIVFQLDGPEYYEKFVTSVMRCVEYLTTHEVAHNIFLSRAQPLRTSGDIRSEDRLNVLPQLVTAYIFPRLSVVGLFTVIIGAKPAKSFSPASMELSGCLTAYTYRFFETVTEEGVLRIIDEEATLPVSQFDQICHELAEVLSGKHMFVEHSVTDERESLSSPELEELRDSFQTFDLQSPRHIY</sequence>
<dbReference type="EMBL" id="UYYF01004793">
    <property type="protein sequence ID" value="VDN07047.1"/>
    <property type="molecule type" value="Genomic_DNA"/>
</dbReference>
<keyword evidence="8" id="KW-0344">Guanine-nucleotide releasing factor</keyword>
<evidence type="ECO:0000256" key="6">
    <source>
        <dbReference type="ARBA" id="ARBA00018857"/>
    </source>
</evidence>
<comment type="subcellular location">
    <subcellularLocation>
        <location evidence="3">Cytoplasm</location>
    </subcellularLocation>
</comment>
<feature type="domain" description="GDPGP1-like C-terminal" evidence="13">
    <location>
        <begin position="252"/>
        <end position="390"/>
    </location>
</feature>
<dbReference type="InterPro" id="IPR058865">
    <property type="entry name" value="GDPGP1_C"/>
</dbReference>
<dbReference type="Proteomes" id="UP000276776">
    <property type="component" value="Unassembled WGS sequence"/>
</dbReference>
<comment type="function">
    <text evidence="2">Specific and highly efficient GDP-D-glucose phosphorylase regulating the levels of GDP-D-glucose in cells.</text>
</comment>
<dbReference type="SUPFAM" id="SSF54197">
    <property type="entry name" value="HIT-like"/>
    <property type="match status" value="1"/>
</dbReference>
<dbReference type="PANTHER" id="PTHR20884">
    <property type="entry name" value="GDP-D-GLUCOSE PHOSPHORYLASE 1"/>
    <property type="match status" value="1"/>
</dbReference>
<dbReference type="InterPro" id="IPR058866">
    <property type="entry name" value="GDPGP1_N"/>
</dbReference>
<evidence type="ECO:0000256" key="12">
    <source>
        <dbReference type="ARBA" id="ARBA00022801"/>
    </source>
</evidence>
<dbReference type="EC" id="2.7.7.78" evidence="5"/>
<dbReference type="AlphaFoldDB" id="A0A0N5D8J4"/>
<protein>
    <recommendedName>
        <fullName evidence="6">GDP-D-glucose phosphorylase 1</fullName>
        <ecNumber evidence="5">2.7.7.78</ecNumber>
    </recommendedName>
</protein>
<keyword evidence="7" id="KW-0963">Cytoplasm</keyword>
<evidence type="ECO:0000256" key="10">
    <source>
        <dbReference type="ARBA" id="ARBA00022695"/>
    </source>
</evidence>
<evidence type="ECO:0000256" key="8">
    <source>
        <dbReference type="ARBA" id="ARBA00022658"/>
    </source>
</evidence>
<keyword evidence="9" id="KW-0808">Transferase</keyword>
<dbReference type="GO" id="GO:0080048">
    <property type="term" value="F:GDP-D-glucose phosphorylase activity"/>
    <property type="evidence" value="ECO:0007669"/>
    <property type="project" value="UniProtKB-EC"/>
</dbReference>
<keyword evidence="10" id="KW-0548">Nucleotidyltransferase</keyword>
<evidence type="ECO:0000256" key="1">
    <source>
        <dbReference type="ARBA" id="ARBA00000063"/>
    </source>
</evidence>
<evidence type="ECO:0000313" key="16">
    <source>
        <dbReference type="Proteomes" id="UP000276776"/>
    </source>
</evidence>
<dbReference type="Pfam" id="PF26217">
    <property type="entry name" value="GDPGP1_N"/>
    <property type="match status" value="1"/>
</dbReference>
<name>A0A0N5D8J4_THECL</name>
<evidence type="ECO:0000256" key="9">
    <source>
        <dbReference type="ARBA" id="ARBA00022679"/>
    </source>
</evidence>
<feature type="domain" description="GDPGP1-like N-terminal" evidence="14">
    <location>
        <begin position="60"/>
        <end position="217"/>
    </location>
</feature>
<evidence type="ECO:0000256" key="3">
    <source>
        <dbReference type="ARBA" id="ARBA00004496"/>
    </source>
</evidence>
<keyword evidence="12" id="KW-0378">Hydrolase</keyword>
<evidence type="ECO:0000259" key="13">
    <source>
        <dbReference type="Pfam" id="PF26216"/>
    </source>
</evidence>
<dbReference type="InterPro" id="IPR036265">
    <property type="entry name" value="HIT-like_sf"/>
</dbReference>
<dbReference type="OMA" id="FNYGLNC"/>
<evidence type="ECO:0000313" key="17">
    <source>
        <dbReference type="WBParaSite" id="TCLT_0000942801-mRNA-1"/>
    </source>
</evidence>
<proteinExistence type="inferred from homology"/>
<evidence type="ECO:0000256" key="2">
    <source>
        <dbReference type="ARBA" id="ARBA00003049"/>
    </source>
</evidence>
<gene>
    <name evidence="15" type="ORF">TCLT_LOCUS9417</name>
</gene>
<dbReference type="GO" id="GO:0005085">
    <property type="term" value="F:guanyl-nucleotide exchange factor activity"/>
    <property type="evidence" value="ECO:0007669"/>
    <property type="project" value="UniProtKB-KW"/>
</dbReference>
<organism evidence="17">
    <name type="scientific">Thelazia callipaeda</name>
    <name type="common">Oriental eyeworm</name>
    <name type="synonym">Parasitic nematode</name>
    <dbReference type="NCBI Taxonomy" id="103827"/>
    <lineage>
        <taxon>Eukaryota</taxon>
        <taxon>Metazoa</taxon>
        <taxon>Ecdysozoa</taxon>
        <taxon>Nematoda</taxon>
        <taxon>Chromadorea</taxon>
        <taxon>Rhabditida</taxon>
        <taxon>Spirurina</taxon>
        <taxon>Spiruromorpha</taxon>
        <taxon>Thelazioidea</taxon>
        <taxon>Thelaziidae</taxon>
        <taxon>Thelazia</taxon>
    </lineage>
</organism>
<keyword evidence="16" id="KW-1185">Reference proteome</keyword>
<dbReference type="GO" id="GO:0006006">
    <property type="term" value="P:glucose metabolic process"/>
    <property type="evidence" value="ECO:0007669"/>
    <property type="project" value="TreeGrafter"/>
</dbReference>